<name>A0A951P7X3_9CYAN</name>
<protein>
    <submittedName>
        <fullName evidence="2">Uncharacterized protein</fullName>
    </submittedName>
</protein>
<accession>A0A951P7X3</accession>
<feature type="compositionally biased region" description="Pro residues" evidence="1">
    <location>
        <begin position="172"/>
        <end position="191"/>
    </location>
</feature>
<evidence type="ECO:0000313" key="3">
    <source>
        <dbReference type="Proteomes" id="UP000707356"/>
    </source>
</evidence>
<dbReference type="Proteomes" id="UP000707356">
    <property type="component" value="Unassembled WGS sequence"/>
</dbReference>
<evidence type="ECO:0000256" key="1">
    <source>
        <dbReference type="SAM" id="MobiDB-lite"/>
    </source>
</evidence>
<sequence length="206" mass="22562">MRSSSSARLFRSLKPLALMGLGLFLAGLLNLYWPVSQLTLAQSAQIEQIAEQVYQQIPGLPLENEYVNDQTGRVSANNTLVSRLIRYHIYAKSRPPNFRLDWKLTLADYLDVNERIEPETYPSGSALRKNPMEGDIAAIQHLTLAQRTAIVDLLAASFTPQTPPASASPSSEPSPAPAPAIPTPSPTPPSRFPRQPQPGDAQLLQP</sequence>
<reference evidence="2" key="2">
    <citation type="journal article" date="2022" name="Microbiol. Resour. Announc.">
        <title>Metagenome Sequencing to Explore Phylogenomics of Terrestrial Cyanobacteria.</title>
        <authorList>
            <person name="Ward R.D."/>
            <person name="Stajich J.E."/>
            <person name="Johansen J.R."/>
            <person name="Huntemann M."/>
            <person name="Clum A."/>
            <person name="Foster B."/>
            <person name="Foster B."/>
            <person name="Roux S."/>
            <person name="Palaniappan K."/>
            <person name="Varghese N."/>
            <person name="Mukherjee S."/>
            <person name="Reddy T.B.K."/>
            <person name="Daum C."/>
            <person name="Copeland A."/>
            <person name="Chen I.A."/>
            <person name="Ivanova N.N."/>
            <person name="Kyrpides N.C."/>
            <person name="Shapiro N."/>
            <person name="Eloe-Fadrosh E.A."/>
            <person name="Pietrasiak N."/>
        </authorList>
    </citation>
    <scope>NUCLEOTIDE SEQUENCE</scope>
    <source>
        <strain evidence="2">GSE-TBD4-15B</strain>
    </source>
</reference>
<dbReference type="EMBL" id="JAHHHV010000006">
    <property type="protein sequence ID" value="MBW4464125.1"/>
    <property type="molecule type" value="Genomic_DNA"/>
</dbReference>
<reference evidence="2" key="1">
    <citation type="submission" date="2021-05" db="EMBL/GenBank/DDBJ databases">
        <authorList>
            <person name="Pietrasiak N."/>
            <person name="Ward R."/>
            <person name="Stajich J.E."/>
            <person name="Kurbessoian T."/>
        </authorList>
    </citation>
    <scope>NUCLEOTIDE SEQUENCE</scope>
    <source>
        <strain evidence="2">GSE-TBD4-15B</strain>
    </source>
</reference>
<organism evidence="2 3">
    <name type="scientific">Pegethrix bostrychoides GSE-TBD4-15B</name>
    <dbReference type="NCBI Taxonomy" id="2839662"/>
    <lineage>
        <taxon>Bacteria</taxon>
        <taxon>Bacillati</taxon>
        <taxon>Cyanobacteriota</taxon>
        <taxon>Cyanophyceae</taxon>
        <taxon>Oculatellales</taxon>
        <taxon>Oculatellaceae</taxon>
        <taxon>Pegethrix</taxon>
    </lineage>
</organism>
<feature type="region of interest" description="Disordered" evidence="1">
    <location>
        <begin position="159"/>
        <end position="206"/>
    </location>
</feature>
<proteinExistence type="predicted"/>
<evidence type="ECO:0000313" key="2">
    <source>
        <dbReference type="EMBL" id="MBW4464125.1"/>
    </source>
</evidence>
<dbReference type="AlphaFoldDB" id="A0A951P7X3"/>
<gene>
    <name evidence="2" type="ORF">KME07_01630</name>
</gene>
<feature type="compositionally biased region" description="Low complexity" evidence="1">
    <location>
        <begin position="159"/>
        <end position="171"/>
    </location>
</feature>
<comment type="caution">
    <text evidence="2">The sequence shown here is derived from an EMBL/GenBank/DDBJ whole genome shotgun (WGS) entry which is preliminary data.</text>
</comment>